<dbReference type="InterPro" id="IPR025736">
    <property type="entry name" value="PucR_C-HTH_dom"/>
</dbReference>
<dbReference type="Gene3D" id="1.10.260.40">
    <property type="entry name" value="lambda repressor-like DNA-binding domains"/>
    <property type="match status" value="1"/>
</dbReference>
<dbReference type="Gene3D" id="3.30.450.40">
    <property type="match status" value="1"/>
</dbReference>
<proteinExistence type="predicted"/>
<dbReference type="InterPro" id="IPR001387">
    <property type="entry name" value="Cro/C1-type_HTH"/>
</dbReference>
<evidence type="ECO:0000313" key="3">
    <source>
        <dbReference type="Proteomes" id="UP000005439"/>
    </source>
</evidence>
<dbReference type="Gene3D" id="1.10.10.2840">
    <property type="entry name" value="PucR C-terminal helix-turn-helix domain"/>
    <property type="match status" value="1"/>
</dbReference>
<dbReference type="InterPro" id="IPR003018">
    <property type="entry name" value="GAF"/>
</dbReference>
<dbReference type="CDD" id="cd00093">
    <property type="entry name" value="HTH_XRE"/>
    <property type="match status" value="1"/>
</dbReference>
<name>G8TTK2_SULAD</name>
<dbReference type="KEGG" id="sap:Sulac_2192"/>
<sequence length="750" mass="84769">MKSTREPERLSPLVADLGAMRRRRGISQAELARRAGCTRSFVHAMEHGVTIPSLPRLTALGDALGLRLVWEPQAGHRGREWATLRFDTITLDEVPGMVCTVAQSILPAEQVQFDMAPGYPYSLGESPSRPLTMDSHHYILQFRAGRLIVERSFLLDTEADALLEKAWATVDAWLENYRAAYQARIFRMLFDTATRLSEERDPTPLLQQAVNRAREFLQSDLSYVTLMDRDRNTVHMKVASGHRHPDFLRIVLPLGVGLGGRVARDRTPLAVPDYLNADTLDHDPQTDAIVRQEGIRAILGVPLIVRNNVLGVMFAAKREPARFTDLEVTLLQSLADFSALALDNAEAFRHLQHLADYRALAQTDAESGMRLYKLALNLERMAATSLTEHLDLSHMLGVLRELLQRDVILTDLAYRPMVPLSVVAPRNWIRERQGETLAVTSAQKRTFQASDRLLVLPVIVRGRVSGWLWVEQDGDPIPPALRHSLETVARIIGLYLSTETHRSEVGQDVITQLVTNAYPGPARTLNRWPILQADHRSYLLYLKTSNTLNRPIYLQQLLQHLIHERPDDLLGLYQDYLIGITADSDEHRLADTLARIAQETGWDRRSLVVVPGDRTPDPAVTAQTIRQAIGELDILADVLKHSITPARRLKLVWDVSRGNVERLDTLMREHLSPISDDPDLLNTLYTYFSLGQNQKQTAKALAIHLNTLRYRLDKARDKLGDVFHDPVKRLSLELALTIWDTISWNRLPPS</sequence>
<reference evidence="2 3" key="2">
    <citation type="journal article" date="2012" name="Stand. Genomic Sci.">
        <title>Complete genome sequence of the moderately thermophilic mineral-sulfide-oxidizing firmicute Sulfobacillus acidophilus type strain (NAL(T)).</title>
        <authorList>
            <person name="Anderson I."/>
            <person name="Chertkov O."/>
            <person name="Chen A."/>
            <person name="Saunders E."/>
            <person name="Lapidus A."/>
            <person name="Nolan M."/>
            <person name="Lucas S."/>
            <person name="Hammon N."/>
            <person name="Deshpande S."/>
            <person name="Cheng J.F."/>
            <person name="Han C."/>
            <person name="Tapia R."/>
            <person name="Goodwin L.A."/>
            <person name="Pitluck S."/>
            <person name="Liolios K."/>
            <person name="Pagani I."/>
            <person name="Ivanova N."/>
            <person name="Mikhailova N."/>
            <person name="Pati A."/>
            <person name="Palaniappan K."/>
            <person name="Land M."/>
            <person name="Pan C."/>
            <person name="Rohde M."/>
            <person name="Pukall R."/>
            <person name="Goker M."/>
            <person name="Detter J.C."/>
            <person name="Woyke T."/>
            <person name="Bristow J."/>
            <person name="Eisen J.A."/>
            <person name="Markowitz V."/>
            <person name="Hugenholtz P."/>
            <person name="Kyrpides N.C."/>
            <person name="Klenk H.P."/>
            <person name="Mavromatis K."/>
        </authorList>
    </citation>
    <scope>NUCLEOTIDE SEQUENCE [LARGE SCALE GENOMIC DNA]</scope>
    <source>
        <strain evidence="3">ATCC 700253 / DSM 10332 / NAL</strain>
    </source>
</reference>
<accession>G8TTK2</accession>
<dbReference type="SMART" id="SM00065">
    <property type="entry name" value="GAF"/>
    <property type="match status" value="1"/>
</dbReference>
<dbReference type="HOGENOM" id="CLU_370851_0_0_9"/>
<dbReference type="InterPro" id="IPR042070">
    <property type="entry name" value="PucR_C-HTH_sf"/>
</dbReference>
<protein>
    <submittedName>
        <fullName evidence="2">Transcriptional regulator, XRE family</fullName>
    </submittedName>
</protein>
<dbReference type="STRING" id="679936.Sulac_2192"/>
<dbReference type="PANTHER" id="PTHR33744">
    <property type="entry name" value="CARBOHYDRATE DIACID REGULATOR"/>
    <property type="match status" value="1"/>
</dbReference>
<dbReference type="Pfam" id="PF13560">
    <property type="entry name" value="HTH_31"/>
    <property type="match status" value="1"/>
</dbReference>
<dbReference type="Pfam" id="PF13556">
    <property type="entry name" value="HTH_30"/>
    <property type="match status" value="1"/>
</dbReference>
<dbReference type="SMART" id="SM00530">
    <property type="entry name" value="HTH_XRE"/>
    <property type="match status" value="1"/>
</dbReference>
<dbReference type="GO" id="GO:0003677">
    <property type="term" value="F:DNA binding"/>
    <property type="evidence" value="ECO:0007669"/>
    <property type="project" value="InterPro"/>
</dbReference>
<keyword evidence="3" id="KW-1185">Reference proteome</keyword>
<dbReference type="PANTHER" id="PTHR33744:SF7">
    <property type="entry name" value="PUCR FAMILY TRANSCRIPTIONAL REGULATOR"/>
    <property type="match status" value="1"/>
</dbReference>
<dbReference type="EMBL" id="CP003179">
    <property type="protein sequence ID" value="AEW05668.1"/>
    <property type="molecule type" value="Genomic_DNA"/>
</dbReference>
<dbReference type="SUPFAM" id="SSF55781">
    <property type="entry name" value="GAF domain-like"/>
    <property type="match status" value="1"/>
</dbReference>
<dbReference type="InterPro" id="IPR051448">
    <property type="entry name" value="CdaR-like_regulators"/>
</dbReference>
<reference evidence="3" key="1">
    <citation type="submission" date="2011-12" db="EMBL/GenBank/DDBJ databases">
        <title>The complete genome of chromosome of Sulfobacillus acidophilus DSM 10332.</title>
        <authorList>
            <person name="Lucas S."/>
            <person name="Han J."/>
            <person name="Lapidus A."/>
            <person name="Bruce D."/>
            <person name="Goodwin L."/>
            <person name="Pitluck S."/>
            <person name="Peters L."/>
            <person name="Kyrpides N."/>
            <person name="Mavromatis K."/>
            <person name="Ivanova N."/>
            <person name="Mikhailova N."/>
            <person name="Chertkov O."/>
            <person name="Saunders E."/>
            <person name="Detter J.C."/>
            <person name="Tapia R."/>
            <person name="Han C."/>
            <person name="Land M."/>
            <person name="Hauser L."/>
            <person name="Markowitz V."/>
            <person name="Cheng J.-F."/>
            <person name="Hugenholtz P."/>
            <person name="Woyke T."/>
            <person name="Wu D."/>
            <person name="Pukall R."/>
            <person name="Gehrich-Schroeter G."/>
            <person name="Schneider S."/>
            <person name="Klenk H.-P."/>
            <person name="Eisen J.A."/>
        </authorList>
    </citation>
    <scope>NUCLEOTIDE SEQUENCE [LARGE SCALE GENOMIC DNA]</scope>
    <source>
        <strain evidence="3">ATCC 700253 / DSM 10332 / NAL</strain>
    </source>
</reference>
<dbReference type="AlphaFoldDB" id="G8TTK2"/>
<feature type="domain" description="HTH cro/C1-type" evidence="1">
    <location>
        <begin position="19"/>
        <end position="71"/>
    </location>
</feature>
<dbReference type="PATRIC" id="fig|679936.5.peg.2267"/>
<evidence type="ECO:0000313" key="2">
    <source>
        <dbReference type="EMBL" id="AEW05668.1"/>
    </source>
</evidence>
<evidence type="ECO:0000259" key="1">
    <source>
        <dbReference type="PROSITE" id="PS50943"/>
    </source>
</evidence>
<dbReference type="SUPFAM" id="SSF47413">
    <property type="entry name" value="lambda repressor-like DNA-binding domains"/>
    <property type="match status" value="1"/>
</dbReference>
<dbReference type="PROSITE" id="PS50943">
    <property type="entry name" value="HTH_CROC1"/>
    <property type="match status" value="1"/>
</dbReference>
<dbReference type="Proteomes" id="UP000005439">
    <property type="component" value="Chromosome"/>
</dbReference>
<dbReference type="InterPro" id="IPR010982">
    <property type="entry name" value="Lambda_DNA-bd_dom_sf"/>
</dbReference>
<gene>
    <name evidence="2" type="ordered locus">Sulac_2192</name>
</gene>
<dbReference type="Pfam" id="PF01590">
    <property type="entry name" value="GAF"/>
    <property type="match status" value="1"/>
</dbReference>
<organism evidence="2 3">
    <name type="scientific">Sulfobacillus acidophilus (strain ATCC 700253 / DSM 10332 / NAL)</name>
    <dbReference type="NCBI Taxonomy" id="679936"/>
    <lineage>
        <taxon>Bacteria</taxon>
        <taxon>Bacillati</taxon>
        <taxon>Bacillota</taxon>
        <taxon>Clostridia</taxon>
        <taxon>Eubacteriales</taxon>
        <taxon>Clostridiales Family XVII. Incertae Sedis</taxon>
        <taxon>Sulfobacillus</taxon>
    </lineage>
</organism>
<dbReference type="InterPro" id="IPR029016">
    <property type="entry name" value="GAF-like_dom_sf"/>
</dbReference>